<keyword evidence="8" id="KW-0238">DNA-binding</keyword>
<feature type="domain" description="FPG-type" evidence="15">
    <location>
        <begin position="230"/>
        <end position="266"/>
    </location>
</feature>
<evidence type="ECO:0000256" key="12">
    <source>
        <dbReference type="ARBA" id="ARBA00023295"/>
    </source>
</evidence>
<dbReference type="Gene3D" id="3.20.190.10">
    <property type="entry name" value="MutM-like, N-terminal"/>
    <property type="match status" value="1"/>
</dbReference>
<dbReference type="SUPFAM" id="SSF46946">
    <property type="entry name" value="S13-like H2TH domain"/>
    <property type="match status" value="1"/>
</dbReference>
<dbReference type="SMART" id="SM00898">
    <property type="entry name" value="Fapy_DNA_glyco"/>
    <property type="match status" value="1"/>
</dbReference>
<protein>
    <recommendedName>
        <fullName evidence="2">DNA-(apurinic or apyrimidinic site) lyase</fullName>
        <ecNumber evidence="2">4.2.99.18</ecNumber>
    </recommendedName>
</protein>
<dbReference type="RefSeq" id="WP_340269060.1">
    <property type="nucleotide sequence ID" value="NZ_JBBEOG010000003.1"/>
</dbReference>
<dbReference type="SMART" id="SM01232">
    <property type="entry name" value="H2TH"/>
    <property type="match status" value="1"/>
</dbReference>
<evidence type="ECO:0000256" key="13">
    <source>
        <dbReference type="ARBA" id="ARBA00044632"/>
    </source>
</evidence>
<dbReference type="EMBL" id="JBHSLD010000004">
    <property type="protein sequence ID" value="MFC5379835.1"/>
    <property type="molecule type" value="Genomic_DNA"/>
</dbReference>
<evidence type="ECO:0000256" key="2">
    <source>
        <dbReference type="ARBA" id="ARBA00012720"/>
    </source>
</evidence>
<dbReference type="EC" id="4.2.99.18" evidence="2"/>
<dbReference type="InterPro" id="IPR015887">
    <property type="entry name" value="DNA_glyclase_Znf_dom_DNA_BS"/>
</dbReference>
<dbReference type="Pfam" id="PF01149">
    <property type="entry name" value="Fapy_DNA_glyco"/>
    <property type="match status" value="1"/>
</dbReference>
<dbReference type="InterPro" id="IPR044090">
    <property type="entry name" value="Nei2_N"/>
</dbReference>
<reference evidence="18" key="1">
    <citation type="journal article" date="2019" name="Int. J. Syst. Evol. Microbiol.">
        <title>The Global Catalogue of Microorganisms (GCM) 10K type strain sequencing project: providing services to taxonomists for standard genome sequencing and annotation.</title>
        <authorList>
            <consortium name="The Broad Institute Genomics Platform"/>
            <consortium name="The Broad Institute Genome Sequencing Center for Infectious Disease"/>
            <person name="Wu L."/>
            <person name="Ma J."/>
        </authorList>
    </citation>
    <scope>NUCLEOTIDE SEQUENCE [LARGE SCALE GENOMIC DNA]</scope>
    <source>
        <strain evidence="18">CCUG 43114</strain>
    </source>
</reference>
<evidence type="ECO:0000256" key="1">
    <source>
        <dbReference type="ARBA" id="ARBA00009409"/>
    </source>
</evidence>
<evidence type="ECO:0000256" key="8">
    <source>
        <dbReference type="ARBA" id="ARBA00023125"/>
    </source>
</evidence>
<evidence type="ECO:0000313" key="18">
    <source>
        <dbReference type="Proteomes" id="UP001596122"/>
    </source>
</evidence>
<dbReference type="Gene3D" id="1.10.8.50">
    <property type="match status" value="1"/>
</dbReference>
<evidence type="ECO:0000256" key="4">
    <source>
        <dbReference type="ARBA" id="ARBA00022763"/>
    </source>
</evidence>
<evidence type="ECO:0000256" key="5">
    <source>
        <dbReference type="ARBA" id="ARBA00022771"/>
    </source>
</evidence>
<dbReference type="InterPro" id="IPR010979">
    <property type="entry name" value="Ribosomal_uS13-like_H2TH"/>
</dbReference>
<dbReference type="PROSITE" id="PS51068">
    <property type="entry name" value="FPG_CAT"/>
    <property type="match status" value="1"/>
</dbReference>
<evidence type="ECO:0000256" key="10">
    <source>
        <dbReference type="ARBA" id="ARBA00023239"/>
    </source>
</evidence>
<dbReference type="InterPro" id="IPR012319">
    <property type="entry name" value="FPG_cat"/>
</dbReference>
<comment type="similarity">
    <text evidence="1">Belongs to the FPG family.</text>
</comment>
<keyword evidence="6" id="KW-0378">Hydrolase</keyword>
<keyword evidence="11" id="KW-0511">Multifunctional enzyme</keyword>
<dbReference type="CDD" id="cd08971">
    <property type="entry name" value="AcNei2_N"/>
    <property type="match status" value="1"/>
</dbReference>
<comment type="caution">
    <text evidence="17">The sequence shown here is derived from an EMBL/GenBank/DDBJ whole genome shotgun (WGS) entry which is preliminary data.</text>
</comment>
<proteinExistence type="inferred from homology"/>
<dbReference type="PANTHER" id="PTHR42697:SF1">
    <property type="entry name" value="ENDONUCLEASE 8"/>
    <property type="match status" value="1"/>
</dbReference>
<accession>A0ABW0GIY7</accession>
<evidence type="ECO:0000256" key="3">
    <source>
        <dbReference type="ARBA" id="ARBA00022723"/>
    </source>
</evidence>
<feature type="domain" description="Formamidopyrimidine-DNA glycosylase catalytic" evidence="16">
    <location>
        <begin position="2"/>
        <end position="87"/>
    </location>
</feature>
<dbReference type="Pfam" id="PF06831">
    <property type="entry name" value="H2TH"/>
    <property type="match status" value="1"/>
</dbReference>
<dbReference type="PROSITE" id="PS51066">
    <property type="entry name" value="ZF_FPG_2"/>
    <property type="match status" value="1"/>
</dbReference>
<evidence type="ECO:0000256" key="6">
    <source>
        <dbReference type="ARBA" id="ARBA00022801"/>
    </source>
</evidence>
<name>A0ABW0GIY7_9MICO</name>
<evidence type="ECO:0000259" key="15">
    <source>
        <dbReference type="PROSITE" id="PS51066"/>
    </source>
</evidence>
<evidence type="ECO:0000313" key="17">
    <source>
        <dbReference type="EMBL" id="MFC5379835.1"/>
    </source>
</evidence>
<dbReference type="SUPFAM" id="SSF81624">
    <property type="entry name" value="N-terminal domain of MutM-like DNA repair proteins"/>
    <property type="match status" value="1"/>
</dbReference>
<keyword evidence="7" id="KW-0862">Zinc</keyword>
<dbReference type="InterPro" id="IPR000214">
    <property type="entry name" value="Znf_DNA_glyclase/AP_lyase"/>
</dbReference>
<evidence type="ECO:0000256" key="7">
    <source>
        <dbReference type="ARBA" id="ARBA00022833"/>
    </source>
</evidence>
<dbReference type="PANTHER" id="PTHR42697">
    <property type="entry name" value="ENDONUCLEASE 8"/>
    <property type="match status" value="1"/>
</dbReference>
<keyword evidence="9" id="KW-0234">DNA repair</keyword>
<dbReference type="Proteomes" id="UP001596122">
    <property type="component" value="Unassembled WGS sequence"/>
</dbReference>
<evidence type="ECO:0000259" key="16">
    <source>
        <dbReference type="PROSITE" id="PS51068"/>
    </source>
</evidence>
<evidence type="ECO:0000256" key="11">
    <source>
        <dbReference type="ARBA" id="ARBA00023268"/>
    </source>
</evidence>
<keyword evidence="18" id="KW-1185">Reference proteome</keyword>
<comment type="catalytic activity">
    <reaction evidence="13">
        <text>2'-deoxyribonucleotide-(2'-deoxyribose 5'-phosphate)-2'-deoxyribonucleotide-DNA = a 3'-end 2'-deoxyribonucleotide-(2,3-dehydro-2,3-deoxyribose 5'-phosphate)-DNA + a 5'-end 5'-phospho-2'-deoxyribonucleoside-DNA + H(+)</text>
        <dbReference type="Rhea" id="RHEA:66592"/>
        <dbReference type="Rhea" id="RHEA-COMP:13180"/>
        <dbReference type="Rhea" id="RHEA-COMP:16897"/>
        <dbReference type="Rhea" id="RHEA-COMP:17067"/>
        <dbReference type="ChEBI" id="CHEBI:15378"/>
        <dbReference type="ChEBI" id="CHEBI:136412"/>
        <dbReference type="ChEBI" id="CHEBI:157695"/>
        <dbReference type="ChEBI" id="CHEBI:167181"/>
        <dbReference type="EC" id="4.2.99.18"/>
    </reaction>
</comment>
<keyword evidence="4" id="KW-0227">DNA damage</keyword>
<evidence type="ECO:0000256" key="9">
    <source>
        <dbReference type="ARBA" id="ARBA00023204"/>
    </source>
</evidence>
<evidence type="ECO:0000256" key="14">
    <source>
        <dbReference type="PROSITE-ProRule" id="PRU00391"/>
    </source>
</evidence>
<gene>
    <name evidence="17" type="ORF">ACFPJ6_03420</name>
</gene>
<keyword evidence="10" id="KW-0456">Lyase</keyword>
<keyword evidence="12" id="KW-0326">Glycosidase</keyword>
<organism evidence="17 18">
    <name type="scientific">Aquipuribacter nitratireducens</name>
    <dbReference type="NCBI Taxonomy" id="650104"/>
    <lineage>
        <taxon>Bacteria</taxon>
        <taxon>Bacillati</taxon>
        <taxon>Actinomycetota</taxon>
        <taxon>Actinomycetes</taxon>
        <taxon>Micrococcales</taxon>
        <taxon>Intrasporangiaceae</taxon>
        <taxon>Aquipuribacter</taxon>
    </lineage>
</organism>
<sequence>MPEGDTVWLAARRLHEALAGRVLLASDFRVPQLATTDLAGSTVTGVEARGKHLLTRFAGGPGGEVTLHTHFRMDGSWHLYPDGRRWGGGPDWQVRVVLRVEGTAAVGYRLPVVELLPTDREHDVVGHLGPDVLGPGWDPTAATVNLLAAPEREVGDALLDQRVLAGVGNLYRAETCFVAGVTPFTPVGDLPHHGSSAAQVVAVAARLLHANRGRWQQSTTGDLRRGRDHWVFEQRRCLRCGTPVLTAATGDAGRERVAYWCPRCQRGPAPDPVPLSVLLPPTRGRTRYRP</sequence>
<keyword evidence="5 14" id="KW-0863">Zinc-finger</keyword>
<dbReference type="InterPro" id="IPR035937">
    <property type="entry name" value="FPG_N"/>
</dbReference>
<keyword evidence="3" id="KW-0479">Metal-binding</keyword>
<dbReference type="InterPro" id="IPR015886">
    <property type="entry name" value="H2TH_FPG"/>
</dbReference>
<dbReference type="PROSITE" id="PS01242">
    <property type="entry name" value="ZF_FPG_1"/>
    <property type="match status" value="1"/>
</dbReference>